<feature type="compositionally biased region" description="Basic and acidic residues" evidence="1">
    <location>
        <begin position="7"/>
        <end position="30"/>
    </location>
</feature>
<keyword evidence="3" id="KW-1185">Reference proteome</keyword>
<dbReference type="Gene3D" id="2.60.40.10">
    <property type="entry name" value="Immunoglobulins"/>
    <property type="match status" value="1"/>
</dbReference>
<dbReference type="OrthoDB" id="6364276at2759"/>
<dbReference type="AlphaFoldDB" id="A0A8J4XSY1"/>
<evidence type="ECO:0000313" key="3">
    <source>
        <dbReference type="Proteomes" id="UP000770661"/>
    </source>
</evidence>
<gene>
    <name evidence="2" type="ORF">GWK47_014819</name>
</gene>
<comment type="caution">
    <text evidence="2">The sequence shown here is derived from an EMBL/GenBank/DDBJ whole genome shotgun (WGS) entry which is preliminary data.</text>
</comment>
<protein>
    <submittedName>
        <fullName evidence="2">Uncharacterized protein</fullName>
    </submittedName>
</protein>
<name>A0A8J4XSY1_CHIOP</name>
<reference evidence="2" key="1">
    <citation type="submission" date="2020-07" db="EMBL/GenBank/DDBJ databases">
        <title>The High-quality genome of the commercially important snow crab, Chionoecetes opilio.</title>
        <authorList>
            <person name="Jeong J.-H."/>
            <person name="Ryu S."/>
        </authorList>
    </citation>
    <scope>NUCLEOTIDE SEQUENCE</scope>
    <source>
        <strain evidence="2">MADBK_172401_WGS</strain>
        <tissue evidence="2">Digestive gland</tissue>
    </source>
</reference>
<evidence type="ECO:0000313" key="2">
    <source>
        <dbReference type="EMBL" id="KAG0714098.1"/>
    </source>
</evidence>
<sequence length="138" mass="15057">MSIVNGTRKEGRGGGRGGERRGEREEDGGGDHAGGGGRIISGTIVNLEPFTRYAVFVKTVSLDSSARGAQSEVIYATTSPYNSTYTVYAFIRVYIEALVSMHSNRPSLYNTGQHAYVCYNKNIAITPLMALAAWMRRE</sequence>
<feature type="region of interest" description="Disordered" evidence="1">
    <location>
        <begin position="1"/>
        <end position="39"/>
    </location>
</feature>
<organism evidence="2 3">
    <name type="scientific">Chionoecetes opilio</name>
    <name type="common">Atlantic snow crab</name>
    <name type="synonym">Cancer opilio</name>
    <dbReference type="NCBI Taxonomy" id="41210"/>
    <lineage>
        <taxon>Eukaryota</taxon>
        <taxon>Metazoa</taxon>
        <taxon>Ecdysozoa</taxon>
        <taxon>Arthropoda</taxon>
        <taxon>Crustacea</taxon>
        <taxon>Multicrustacea</taxon>
        <taxon>Malacostraca</taxon>
        <taxon>Eumalacostraca</taxon>
        <taxon>Eucarida</taxon>
        <taxon>Decapoda</taxon>
        <taxon>Pleocyemata</taxon>
        <taxon>Brachyura</taxon>
        <taxon>Eubrachyura</taxon>
        <taxon>Majoidea</taxon>
        <taxon>Majidae</taxon>
        <taxon>Chionoecetes</taxon>
    </lineage>
</organism>
<dbReference type="InterPro" id="IPR013783">
    <property type="entry name" value="Ig-like_fold"/>
</dbReference>
<dbReference type="Proteomes" id="UP000770661">
    <property type="component" value="Unassembled WGS sequence"/>
</dbReference>
<accession>A0A8J4XSY1</accession>
<proteinExistence type="predicted"/>
<dbReference type="EMBL" id="JACEEZ010020813">
    <property type="protein sequence ID" value="KAG0714098.1"/>
    <property type="molecule type" value="Genomic_DNA"/>
</dbReference>
<evidence type="ECO:0000256" key="1">
    <source>
        <dbReference type="SAM" id="MobiDB-lite"/>
    </source>
</evidence>
<dbReference type="SUPFAM" id="SSF49265">
    <property type="entry name" value="Fibronectin type III"/>
    <property type="match status" value="1"/>
</dbReference>
<dbReference type="InterPro" id="IPR036116">
    <property type="entry name" value="FN3_sf"/>
</dbReference>